<dbReference type="RefSeq" id="WP_064626999.1">
    <property type="nucleotide sequence ID" value="NZ_LQYE01000001.1"/>
</dbReference>
<gene>
    <name evidence="2" type="ORF">AWB85_00010</name>
</gene>
<evidence type="ECO:0000313" key="2">
    <source>
        <dbReference type="EMBL" id="OAT69846.1"/>
    </source>
</evidence>
<evidence type="ECO:0008006" key="4">
    <source>
        <dbReference type="Google" id="ProtNLM"/>
    </source>
</evidence>
<dbReference type="Proteomes" id="UP000186919">
    <property type="component" value="Unassembled WGS sequence"/>
</dbReference>
<evidence type="ECO:0000256" key="1">
    <source>
        <dbReference type="SAM" id="MobiDB-lite"/>
    </source>
</evidence>
<feature type="region of interest" description="Disordered" evidence="1">
    <location>
        <begin position="1"/>
        <end position="21"/>
    </location>
</feature>
<reference evidence="2 3" key="1">
    <citation type="submission" date="2016-01" db="EMBL/GenBank/DDBJ databases">
        <title>Mycobacterium immunogenum strain CD11_6 genome sequencing and assembly.</title>
        <authorList>
            <person name="Kaur G."/>
            <person name="Nair G.R."/>
            <person name="Mayilraj S."/>
        </authorList>
    </citation>
    <scope>NUCLEOTIDE SEQUENCE [LARGE SCALE GENOMIC DNA]</scope>
    <source>
        <strain evidence="2 3">CD11-6</strain>
    </source>
</reference>
<dbReference type="AlphaFoldDB" id="A0A179VHU1"/>
<organism evidence="2 3">
    <name type="scientific">Mycobacteroides immunogenum</name>
    <dbReference type="NCBI Taxonomy" id="83262"/>
    <lineage>
        <taxon>Bacteria</taxon>
        <taxon>Bacillati</taxon>
        <taxon>Actinomycetota</taxon>
        <taxon>Actinomycetes</taxon>
        <taxon>Mycobacteriales</taxon>
        <taxon>Mycobacteriaceae</taxon>
        <taxon>Mycobacteroides</taxon>
    </lineage>
</organism>
<dbReference type="InterPro" id="IPR023213">
    <property type="entry name" value="CAT-like_dom_sf"/>
</dbReference>
<proteinExistence type="predicted"/>
<comment type="caution">
    <text evidence="2">The sequence shown here is derived from an EMBL/GenBank/DDBJ whole genome shotgun (WGS) entry which is preliminary data.</text>
</comment>
<dbReference type="EMBL" id="LQYE01000001">
    <property type="protein sequence ID" value="OAT69846.1"/>
    <property type="molecule type" value="Genomic_DNA"/>
</dbReference>
<dbReference type="SUPFAM" id="SSF52777">
    <property type="entry name" value="CoA-dependent acyltransferases"/>
    <property type="match status" value="1"/>
</dbReference>
<accession>A0A179VHU1</accession>
<evidence type="ECO:0000313" key="3">
    <source>
        <dbReference type="Proteomes" id="UP000186919"/>
    </source>
</evidence>
<protein>
    <recommendedName>
        <fullName evidence="4">Fatty acyl-AMP ligase FadD28 and polyketide synthase</fullName>
    </recommendedName>
</protein>
<name>A0A179VHU1_9MYCO</name>
<dbReference type="Gene3D" id="3.30.559.10">
    <property type="entry name" value="Chloramphenicol acetyltransferase-like domain"/>
    <property type="match status" value="1"/>
</dbReference>
<sequence>MPGQVRRVRESMNRRRTSKSTAQLDNRLALADQALLAEHHAAGMNVVIQVTWLYGADVDLDALQRFRHNLGRGLLGRRIERPALPIARHRWVLDHGPSDIDIAAHARPRSEFSDWVDERSQLPIDPESGPGWHLGVLPLQDGTTAISLVLSHNLIDGLGLALVIVEAVLGRVRDLGYPAPLSRKRLRALGQDARQTARDVPQVARALVAAVKLGRQQAREKGATAPSAAAPAAPPSAGIPDEIVLVPAITIYVGLDDWDACAAALGGASHTLAAAFAARFGERIGRSRAADGAITLQIPISDRTEDDTRAMALSYARVSIDPAQLTTDLREVRAAIKETLRALKETPDESKQLLWLPSFAPERTLKRMVARLPADPDQSVFCSYLGDLHSMIGWPAGTLADFQNARATGQRESRQLLERTGGRMFILSGRLNGKIFISVGAYQPGSANTKEALRELADRTLADFGLTAEIH</sequence>